<protein>
    <submittedName>
        <fullName evidence="1">Uncharacterized protein</fullName>
    </submittedName>
</protein>
<dbReference type="EMBL" id="LT629796">
    <property type="protein sequence ID" value="SDU57976.1"/>
    <property type="molecule type" value="Genomic_DNA"/>
</dbReference>
<dbReference type="Proteomes" id="UP000182476">
    <property type="component" value="Chromosome I"/>
</dbReference>
<proteinExistence type="predicted"/>
<sequence length="48" mass="5575">MTKFSNLRNKLTPTEHLAFSLREPFTFFNIRARTLNLGDSALRMSFAI</sequence>
<accession>A0ABY0VVE0</accession>
<evidence type="ECO:0000313" key="2">
    <source>
        <dbReference type="Proteomes" id="UP000182476"/>
    </source>
</evidence>
<organism evidence="1 2">
    <name type="scientific">Pseudomonas mandelii</name>
    <dbReference type="NCBI Taxonomy" id="75612"/>
    <lineage>
        <taxon>Bacteria</taxon>
        <taxon>Pseudomonadati</taxon>
        <taxon>Pseudomonadota</taxon>
        <taxon>Gammaproteobacteria</taxon>
        <taxon>Pseudomonadales</taxon>
        <taxon>Pseudomonadaceae</taxon>
        <taxon>Pseudomonas</taxon>
    </lineage>
</organism>
<name>A0ABY0VVE0_9PSED</name>
<evidence type="ECO:0000313" key="1">
    <source>
        <dbReference type="EMBL" id="SDU57976.1"/>
    </source>
</evidence>
<gene>
    <name evidence="1" type="ORF">SAMN04489801_4665</name>
</gene>
<keyword evidence="2" id="KW-1185">Reference proteome</keyword>
<reference evidence="1 2" key="1">
    <citation type="submission" date="2016-10" db="EMBL/GenBank/DDBJ databases">
        <authorList>
            <person name="Varghese N."/>
            <person name="Submissions S."/>
        </authorList>
    </citation>
    <scope>NUCLEOTIDE SEQUENCE [LARGE SCALE GENOMIC DNA]</scope>
    <source>
        <strain evidence="1 2">LMG 21607</strain>
    </source>
</reference>